<reference evidence="53 54" key="1">
    <citation type="journal article" date="2018" name="Elife">
        <title>Firefly genomes illuminate parallel origins of bioluminescence in beetles.</title>
        <authorList>
            <person name="Fallon T.R."/>
            <person name="Lower S.E."/>
            <person name="Chang C.H."/>
            <person name="Bessho-Uehara M."/>
            <person name="Martin G.J."/>
            <person name="Bewick A.J."/>
            <person name="Behringer M."/>
            <person name="Debat H.J."/>
            <person name="Wong I."/>
            <person name="Day J.C."/>
            <person name="Suvorov A."/>
            <person name="Silva C.J."/>
            <person name="Stanger-Hall K.F."/>
            <person name="Hall D.W."/>
            <person name="Schmitz R.J."/>
            <person name="Nelson D.R."/>
            <person name="Lewis S.M."/>
            <person name="Shigenobu S."/>
            <person name="Bybee S.M."/>
            <person name="Larracuente A.M."/>
            <person name="Oba Y."/>
            <person name="Weng J.K."/>
        </authorList>
    </citation>
    <scope>NUCLEOTIDE SEQUENCE [LARGE SCALE GENOMIC DNA]</scope>
    <source>
        <strain evidence="53">1611_PpyrPB1</strain>
        <tissue evidence="53">Whole body</tissue>
    </source>
</reference>
<dbReference type="InterPro" id="IPR009081">
    <property type="entry name" value="PP-bd_ACP"/>
</dbReference>
<dbReference type="InterPro" id="IPR013968">
    <property type="entry name" value="PKS_KR"/>
</dbReference>
<dbReference type="InterPro" id="IPR032821">
    <property type="entry name" value="PKS_assoc"/>
</dbReference>
<dbReference type="InterPro" id="IPR042104">
    <property type="entry name" value="PKS_dehydratase_sf"/>
</dbReference>
<feature type="region of interest" description="N-terminal hotdog fold" evidence="49">
    <location>
        <begin position="821"/>
        <end position="943"/>
    </location>
</feature>
<evidence type="ECO:0000256" key="49">
    <source>
        <dbReference type="PROSITE-ProRule" id="PRU01363"/>
    </source>
</evidence>
<comment type="catalytic activity">
    <reaction evidence="46">
        <text>butanoyl-[ACP] + malonyl-[ACP] + H(+) = 3-oxohexanoyl-[ACP] + holo-[ACP] + CO2</text>
        <dbReference type="Rhea" id="RHEA:41820"/>
        <dbReference type="Rhea" id="RHEA-COMP:9623"/>
        <dbReference type="Rhea" id="RHEA-COMP:9628"/>
        <dbReference type="Rhea" id="RHEA-COMP:9629"/>
        <dbReference type="Rhea" id="RHEA-COMP:9685"/>
        <dbReference type="ChEBI" id="CHEBI:15378"/>
        <dbReference type="ChEBI" id="CHEBI:16526"/>
        <dbReference type="ChEBI" id="CHEBI:64479"/>
        <dbReference type="ChEBI" id="CHEBI:78449"/>
        <dbReference type="ChEBI" id="CHEBI:78454"/>
        <dbReference type="ChEBI" id="CHEBI:78456"/>
    </reaction>
    <physiologicalReaction direction="left-to-right" evidence="46">
        <dbReference type="Rhea" id="RHEA:41821"/>
    </physiologicalReaction>
</comment>
<keyword evidence="54" id="KW-1185">Reference proteome</keyword>
<name>A0A5N4A1V7_PHOPY</name>
<dbReference type="InterPro" id="IPR020841">
    <property type="entry name" value="PKS_Beta-ketoAc_synthase_dom"/>
</dbReference>
<dbReference type="SMART" id="SM00822">
    <property type="entry name" value="PKS_KR"/>
    <property type="match status" value="2"/>
</dbReference>
<evidence type="ECO:0000256" key="44">
    <source>
        <dbReference type="ARBA" id="ARBA00049414"/>
    </source>
</evidence>
<comment type="catalytic activity">
    <reaction evidence="48">
        <text>octanoyl-[ACP] + malonyl-[ACP] + H(+) = 3-oxodecanoyl-[ACP] + holo-[ACP] + CO2</text>
        <dbReference type="Rhea" id="RHEA:41852"/>
        <dbReference type="Rhea" id="RHEA-COMP:9623"/>
        <dbReference type="Rhea" id="RHEA-COMP:9636"/>
        <dbReference type="Rhea" id="RHEA-COMP:9637"/>
        <dbReference type="Rhea" id="RHEA-COMP:9685"/>
        <dbReference type="ChEBI" id="CHEBI:15378"/>
        <dbReference type="ChEBI" id="CHEBI:16526"/>
        <dbReference type="ChEBI" id="CHEBI:64479"/>
        <dbReference type="ChEBI" id="CHEBI:78449"/>
        <dbReference type="ChEBI" id="CHEBI:78463"/>
        <dbReference type="ChEBI" id="CHEBI:78464"/>
    </reaction>
    <physiologicalReaction direction="left-to-right" evidence="48">
        <dbReference type="Rhea" id="RHEA:41853"/>
    </physiologicalReaction>
</comment>
<dbReference type="PANTHER" id="PTHR43775:SF23">
    <property type="entry name" value="FATTY ACID SYNTHASE 3"/>
    <property type="match status" value="1"/>
</dbReference>
<dbReference type="InterPro" id="IPR029058">
    <property type="entry name" value="AB_hydrolase_fold"/>
</dbReference>
<dbReference type="InterPro" id="IPR050091">
    <property type="entry name" value="PKS_NRPS_Biosynth_Enz"/>
</dbReference>
<dbReference type="PROSITE" id="PS52019">
    <property type="entry name" value="PKS_MFAS_DH"/>
    <property type="match status" value="2"/>
</dbReference>
<feature type="domain" description="Carrier" evidence="50">
    <location>
        <begin position="1923"/>
        <end position="2000"/>
    </location>
</feature>
<comment type="catalytic activity">
    <reaction evidence="17">
        <text>(3R)-hydroxybutanoyl-[ACP] = (2E)-butenoyl-[ACP] + H2O</text>
        <dbReference type="Rhea" id="RHEA:41808"/>
        <dbReference type="Rhea" id="RHEA-COMP:9626"/>
        <dbReference type="Rhea" id="RHEA-COMP:9627"/>
        <dbReference type="ChEBI" id="CHEBI:15377"/>
        <dbReference type="ChEBI" id="CHEBI:78451"/>
        <dbReference type="ChEBI" id="CHEBI:78453"/>
    </reaction>
    <physiologicalReaction direction="left-to-right" evidence="17">
        <dbReference type="Rhea" id="RHEA:41809"/>
    </physiologicalReaction>
</comment>
<evidence type="ECO:0000256" key="14">
    <source>
        <dbReference type="ARBA" id="ARBA00023398"/>
    </source>
</evidence>
<evidence type="ECO:0000256" key="34">
    <source>
        <dbReference type="ARBA" id="ARBA00048506"/>
    </source>
</evidence>
<comment type="catalytic activity">
    <reaction evidence="26">
        <text>(2E)-hexadecenoyl-[ACP] + NADPH + H(+) = hexadecanoyl-[ACP] + NADP(+)</text>
        <dbReference type="Rhea" id="RHEA:41912"/>
        <dbReference type="Rhea" id="RHEA-COMP:9651"/>
        <dbReference type="Rhea" id="RHEA-COMP:9652"/>
        <dbReference type="ChEBI" id="CHEBI:15378"/>
        <dbReference type="ChEBI" id="CHEBI:57783"/>
        <dbReference type="ChEBI" id="CHEBI:58349"/>
        <dbReference type="ChEBI" id="CHEBI:78481"/>
        <dbReference type="ChEBI" id="CHEBI:78483"/>
    </reaction>
    <physiologicalReaction direction="left-to-right" evidence="26">
        <dbReference type="Rhea" id="RHEA:41913"/>
    </physiologicalReaction>
</comment>
<dbReference type="SUPFAM" id="SSF47336">
    <property type="entry name" value="ACP-like"/>
    <property type="match status" value="2"/>
</dbReference>
<dbReference type="SMART" id="SM00823">
    <property type="entry name" value="PKS_PP"/>
    <property type="match status" value="2"/>
</dbReference>
<evidence type="ECO:0000256" key="33">
    <source>
        <dbReference type="ARBA" id="ARBA00048420"/>
    </source>
</evidence>
<dbReference type="InterPro" id="IPR016039">
    <property type="entry name" value="Thiolase-like"/>
</dbReference>
<evidence type="ECO:0000256" key="10">
    <source>
        <dbReference type="ARBA" id="ARBA00023351"/>
    </source>
</evidence>
<evidence type="ECO:0000256" key="22">
    <source>
        <dbReference type="ARBA" id="ARBA00047440"/>
    </source>
</evidence>
<evidence type="ECO:0000256" key="46">
    <source>
        <dbReference type="ARBA" id="ARBA00049449"/>
    </source>
</evidence>
<comment type="catalytic activity">
    <reaction evidence="14">
        <text>(3R)-hydroxytetradecanoyl-[ACP] = (2E)-tetradecenoyl-[ACP] + H2O</text>
        <dbReference type="Rhea" id="RHEA:41892"/>
        <dbReference type="Rhea" id="RHEA-COMP:9646"/>
        <dbReference type="Rhea" id="RHEA-COMP:9647"/>
        <dbReference type="ChEBI" id="CHEBI:15377"/>
        <dbReference type="ChEBI" id="CHEBI:78474"/>
        <dbReference type="ChEBI" id="CHEBI:78475"/>
    </reaction>
    <physiologicalReaction direction="left-to-right" evidence="14">
        <dbReference type="Rhea" id="RHEA:41893"/>
    </physiologicalReaction>
</comment>
<dbReference type="Pfam" id="PF00550">
    <property type="entry name" value="PP-binding"/>
    <property type="match status" value="1"/>
</dbReference>
<proteinExistence type="predicted"/>
<dbReference type="Pfam" id="PF13602">
    <property type="entry name" value="ADH_zinc_N_2"/>
    <property type="match status" value="2"/>
</dbReference>
<comment type="catalytic activity">
    <reaction evidence="36">
        <text>a 2,3-saturated acyl-[ACP] + NADP(+) = a (2E)-enoyl-[ACP] + NADPH + H(+)</text>
        <dbReference type="Rhea" id="RHEA:22564"/>
        <dbReference type="Rhea" id="RHEA-COMP:9925"/>
        <dbReference type="Rhea" id="RHEA-COMP:9926"/>
        <dbReference type="ChEBI" id="CHEBI:15378"/>
        <dbReference type="ChEBI" id="CHEBI:57783"/>
        <dbReference type="ChEBI" id="CHEBI:58349"/>
        <dbReference type="ChEBI" id="CHEBI:78784"/>
        <dbReference type="ChEBI" id="CHEBI:78785"/>
        <dbReference type="EC" id="1.3.1.39"/>
    </reaction>
    <physiologicalReaction direction="right-to-left" evidence="36">
        <dbReference type="Rhea" id="RHEA:22566"/>
    </physiologicalReaction>
</comment>
<dbReference type="Gene3D" id="3.10.129.110">
    <property type="entry name" value="Polyketide synthase dehydratase"/>
    <property type="match status" value="2"/>
</dbReference>
<evidence type="ECO:0000256" key="45">
    <source>
        <dbReference type="ARBA" id="ARBA00049422"/>
    </source>
</evidence>
<comment type="catalytic activity">
    <reaction evidence="45">
        <text>3-oxooctanoyl-[ACP] + NADPH + H(+) = (3R)-hydroxyoctanoyl-[ACP] + NADP(+)</text>
        <dbReference type="Rhea" id="RHEA:41840"/>
        <dbReference type="Rhea" id="RHEA-COMP:9633"/>
        <dbReference type="Rhea" id="RHEA-COMP:9634"/>
        <dbReference type="ChEBI" id="CHEBI:15378"/>
        <dbReference type="ChEBI" id="CHEBI:57783"/>
        <dbReference type="ChEBI" id="CHEBI:58349"/>
        <dbReference type="ChEBI" id="CHEBI:78460"/>
        <dbReference type="ChEBI" id="CHEBI:78461"/>
    </reaction>
    <physiologicalReaction direction="left-to-right" evidence="45">
        <dbReference type="Rhea" id="RHEA:41841"/>
    </physiologicalReaction>
</comment>
<evidence type="ECO:0000256" key="23">
    <source>
        <dbReference type="ARBA" id="ARBA00047451"/>
    </source>
</evidence>
<comment type="catalytic activity">
    <reaction evidence="27">
        <text>(2E)-hexenoyl-[ACP] + NADPH + H(+) = hexanoyl-[ACP] + NADP(+)</text>
        <dbReference type="Rhea" id="RHEA:41832"/>
        <dbReference type="Rhea" id="RHEA-COMP:9631"/>
        <dbReference type="Rhea" id="RHEA-COMP:9632"/>
        <dbReference type="ChEBI" id="CHEBI:15378"/>
        <dbReference type="ChEBI" id="CHEBI:57783"/>
        <dbReference type="ChEBI" id="CHEBI:58349"/>
        <dbReference type="ChEBI" id="CHEBI:78458"/>
        <dbReference type="ChEBI" id="CHEBI:78459"/>
    </reaction>
    <physiologicalReaction direction="left-to-right" evidence="27">
        <dbReference type="Rhea" id="RHEA:41833"/>
    </physiologicalReaction>
</comment>
<dbReference type="InterPro" id="IPR020843">
    <property type="entry name" value="ER"/>
</dbReference>
<dbReference type="CDD" id="cd00833">
    <property type="entry name" value="PKS"/>
    <property type="match status" value="2"/>
</dbReference>
<comment type="catalytic activity">
    <reaction evidence="22">
        <text>3-oxodecanoyl-[ACP] + NADPH + H(+) = (3R)-hydroxydecanoyl-[ACP] + NADP(+)</text>
        <dbReference type="Rhea" id="RHEA:41856"/>
        <dbReference type="Rhea" id="RHEA-COMP:9637"/>
        <dbReference type="Rhea" id="RHEA-COMP:9638"/>
        <dbReference type="ChEBI" id="CHEBI:15378"/>
        <dbReference type="ChEBI" id="CHEBI:57783"/>
        <dbReference type="ChEBI" id="CHEBI:58349"/>
        <dbReference type="ChEBI" id="CHEBI:78464"/>
        <dbReference type="ChEBI" id="CHEBI:78466"/>
    </reaction>
    <physiologicalReaction direction="left-to-right" evidence="22">
        <dbReference type="Rhea" id="RHEA:41857"/>
    </physiologicalReaction>
</comment>
<evidence type="ECO:0000256" key="31">
    <source>
        <dbReference type="ARBA" id="ARBA00048281"/>
    </source>
</evidence>
<evidence type="ECO:0000256" key="19">
    <source>
        <dbReference type="ARBA" id="ARBA00047300"/>
    </source>
</evidence>
<dbReference type="Gene3D" id="3.40.50.1820">
    <property type="entry name" value="alpha/beta hydrolase"/>
    <property type="match status" value="2"/>
</dbReference>
<comment type="catalytic activity">
    <reaction evidence="11">
        <text>(3R)-hydroxyhexanoyl-[ACP] = (2E)-hexenoyl-[ACP] + H2O</text>
        <dbReference type="Rhea" id="RHEA:41828"/>
        <dbReference type="Rhea" id="RHEA-COMP:9630"/>
        <dbReference type="Rhea" id="RHEA-COMP:9631"/>
        <dbReference type="ChEBI" id="CHEBI:15377"/>
        <dbReference type="ChEBI" id="CHEBI:78457"/>
        <dbReference type="ChEBI" id="CHEBI:78458"/>
    </reaction>
    <physiologicalReaction direction="left-to-right" evidence="11">
        <dbReference type="Rhea" id="RHEA:41829"/>
    </physiologicalReaction>
</comment>
<dbReference type="Pfam" id="PF08659">
    <property type="entry name" value="KR"/>
    <property type="match status" value="2"/>
</dbReference>
<comment type="catalytic activity">
    <reaction evidence="15">
        <text>(3R)-hydroxyoctadecanoyl-[ACP] = (2E)-octadecenoyl-[ACP] + H2O</text>
        <dbReference type="Rhea" id="RHEA:41924"/>
        <dbReference type="Rhea" id="RHEA-COMP:9654"/>
        <dbReference type="Rhea" id="RHEA-COMP:9655"/>
        <dbReference type="ChEBI" id="CHEBI:15377"/>
        <dbReference type="ChEBI" id="CHEBI:78488"/>
        <dbReference type="ChEBI" id="CHEBI:78489"/>
    </reaction>
    <physiologicalReaction direction="left-to-right" evidence="15">
        <dbReference type="Rhea" id="RHEA:41925"/>
    </physiologicalReaction>
</comment>
<dbReference type="InterPro" id="IPR049552">
    <property type="entry name" value="PKS_DH_N"/>
</dbReference>
<comment type="catalytic activity">
    <reaction evidence="23">
        <text>tetradecanoyl-[ACP] + malonyl-[ACP] + H(+) = 3-oxohexadecanoyl-[ACP] + holo-[ACP] + CO2</text>
        <dbReference type="Rhea" id="RHEA:41900"/>
        <dbReference type="Rhea" id="RHEA-COMP:9623"/>
        <dbReference type="Rhea" id="RHEA-COMP:9648"/>
        <dbReference type="Rhea" id="RHEA-COMP:9649"/>
        <dbReference type="Rhea" id="RHEA-COMP:9685"/>
        <dbReference type="ChEBI" id="CHEBI:15378"/>
        <dbReference type="ChEBI" id="CHEBI:16526"/>
        <dbReference type="ChEBI" id="CHEBI:64479"/>
        <dbReference type="ChEBI" id="CHEBI:78449"/>
        <dbReference type="ChEBI" id="CHEBI:78477"/>
        <dbReference type="ChEBI" id="CHEBI:78478"/>
    </reaction>
    <physiologicalReaction direction="left-to-right" evidence="23">
        <dbReference type="Rhea" id="RHEA:41901"/>
    </physiologicalReaction>
</comment>
<feature type="active site" description="Proton acceptor; for dehydratase activity" evidence="49">
    <location>
        <position position="3118"/>
    </location>
</feature>
<dbReference type="InterPro" id="IPR049391">
    <property type="entry name" value="FAS_pseudo-KR"/>
</dbReference>
<dbReference type="EMBL" id="VVIM01000011">
    <property type="protein sequence ID" value="KAB0791248.1"/>
    <property type="molecule type" value="Genomic_DNA"/>
</dbReference>
<evidence type="ECO:0000256" key="25">
    <source>
        <dbReference type="ARBA" id="ARBA00047578"/>
    </source>
</evidence>
<evidence type="ECO:0000259" key="51">
    <source>
        <dbReference type="PROSITE" id="PS52004"/>
    </source>
</evidence>
<feature type="region of interest" description="N-terminal hotdog fold" evidence="49">
    <location>
        <begin position="3081"/>
        <end position="3206"/>
    </location>
</feature>
<evidence type="ECO:0000256" key="17">
    <source>
        <dbReference type="ARBA" id="ARBA00023402"/>
    </source>
</evidence>
<dbReference type="Pfam" id="PF21149">
    <property type="entry name" value="FAS_pseudo-KR"/>
    <property type="match status" value="2"/>
</dbReference>
<comment type="caution">
    <text evidence="49">Lacks conserved residue(s) required for the propagation of feature annotation.</text>
</comment>
<evidence type="ECO:0000256" key="1">
    <source>
        <dbReference type="ARBA" id="ARBA00005189"/>
    </source>
</evidence>
<dbReference type="GO" id="GO:0016297">
    <property type="term" value="F:fatty acyl-[ACP] hydrolase activity"/>
    <property type="evidence" value="ECO:0007669"/>
    <property type="project" value="UniProtKB-EC"/>
</dbReference>
<evidence type="ECO:0000256" key="5">
    <source>
        <dbReference type="ARBA" id="ARBA00022799"/>
    </source>
</evidence>
<feature type="region of interest" description="C-terminal hotdog fold" evidence="49">
    <location>
        <begin position="3218"/>
        <end position="3349"/>
    </location>
</feature>
<comment type="catalytic activity">
    <reaction evidence="16">
        <text>(3R)-hydroxyhexadecanoyl-[ACP] = (2E)-hexadecenoyl-[ACP] + H2O</text>
        <dbReference type="Rhea" id="RHEA:41908"/>
        <dbReference type="Rhea" id="RHEA-COMP:9650"/>
        <dbReference type="Rhea" id="RHEA-COMP:9651"/>
        <dbReference type="ChEBI" id="CHEBI:15377"/>
        <dbReference type="ChEBI" id="CHEBI:78480"/>
        <dbReference type="ChEBI" id="CHEBI:78481"/>
    </reaction>
    <physiologicalReaction direction="left-to-right" evidence="16">
        <dbReference type="Rhea" id="RHEA:41909"/>
    </physiologicalReaction>
</comment>
<dbReference type="GO" id="GO:0019171">
    <property type="term" value="F:(3R)-hydroxyacyl-[acyl-carrier-protein] dehydratase activity"/>
    <property type="evidence" value="ECO:0007669"/>
    <property type="project" value="UniProtKB-EC"/>
</dbReference>
<comment type="catalytic activity">
    <reaction evidence="10">
        <text>(3R)-hydroxydodecanoyl-[ACP] = (2E)-dodecenoyl-[ACP] + H2O</text>
        <dbReference type="Rhea" id="RHEA:41876"/>
        <dbReference type="Rhea" id="RHEA-COMP:9642"/>
        <dbReference type="Rhea" id="RHEA-COMP:9643"/>
        <dbReference type="ChEBI" id="CHEBI:15377"/>
        <dbReference type="ChEBI" id="CHEBI:78470"/>
        <dbReference type="ChEBI" id="CHEBI:78472"/>
    </reaction>
    <physiologicalReaction direction="left-to-right" evidence="10">
        <dbReference type="Rhea" id="RHEA:41877"/>
    </physiologicalReaction>
</comment>
<dbReference type="Gene3D" id="3.40.50.720">
    <property type="entry name" value="NAD(P)-binding Rossmann-like Domain"/>
    <property type="match status" value="2"/>
</dbReference>
<dbReference type="Gene3D" id="3.40.366.10">
    <property type="entry name" value="Malonyl-Coenzyme A Acyl Carrier Protein, domain 2"/>
    <property type="match status" value="1"/>
</dbReference>
<dbReference type="PROSITE" id="PS50075">
    <property type="entry name" value="CARRIER"/>
    <property type="match status" value="1"/>
</dbReference>
<evidence type="ECO:0000256" key="20">
    <source>
        <dbReference type="ARBA" id="ARBA00047394"/>
    </source>
</evidence>
<dbReference type="InterPro" id="IPR001031">
    <property type="entry name" value="Thioesterase"/>
</dbReference>
<dbReference type="CDD" id="cd05195">
    <property type="entry name" value="enoyl_red"/>
    <property type="match status" value="2"/>
</dbReference>
<comment type="catalytic activity">
    <reaction evidence="9">
        <text>(3R)-hydroxyoctanoyl-[ACP] = (2E)-octenoyl-[ACP] + H2O</text>
        <dbReference type="Rhea" id="RHEA:41844"/>
        <dbReference type="Rhea" id="RHEA-COMP:9634"/>
        <dbReference type="Rhea" id="RHEA-COMP:9635"/>
        <dbReference type="ChEBI" id="CHEBI:15377"/>
        <dbReference type="ChEBI" id="CHEBI:78461"/>
        <dbReference type="ChEBI" id="CHEBI:78462"/>
    </reaction>
    <physiologicalReaction direction="left-to-right" evidence="9">
        <dbReference type="Rhea" id="RHEA:41845"/>
    </physiologicalReaction>
</comment>
<comment type="catalytic activity">
    <reaction evidence="31">
        <text>(2E)-dodecenoyl-[ACP] + NADPH + H(+) = dodecanoyl-[ACP] + NADP(+)</text>
        <dbReference type="Rhea" id="RHEA:41880"/>
        <dbReference type="Rhea" id="RHEA-COMP:9643"/>
        <dbReference type="Rhea" id="RHEA-COMP:9644"/>
        <dbReference type="ChEBI" id="CHEBI:15378"/>
        <dbReference type="ChEBI" id="CHEBI:57783"/>
        <dbReference type="ChEBI" id="CHEBI:58349"/>
        <dbReference type="ChEBI" id="CHEBI:65264"/>
        <dbReference type="ChEBI" id="CHEBI:78472"/>
    </reaction>
    <physiologicalReaction direction="left-to-right" evidence="31">
        <dbReference type="Rhea" id="RHEA:41881"/>
    </physiologicalReaction>
</comment>
<keyword evidence="3" id="KW-0597">Phosphoprotein</keyword>
<comment type="catalytic activity">
    <reaction evidence="44">
        <text>3-oxohexadecanoyl-[ACP] + NADPH + H(+) = (3R)-hydroxyhexadecanoyl-[ACP] + NADP(+)</text>
        <dbReference type="Rhea" id="RHEA:41904"/>
        <dbReference type="Rhea" id="RHEA-COMP:9649"/>
        <dbReference type="Rhea" id="RHEA-COMP:9650"/>
        <dbReference type="ChEBI" id="CHEBI:15378"/>
        <dbReference type="ChEBI" id="CHEBI:57783"/>
        <dbReference type="ChEBI" id="CHEBI:58349"/>
        <dbReference type="ChEBI" id="CHEBI:78478"/>
        <dbReference type="ChEBI" id="CHEBI:78480"/>
    </reaction>
    <physiologicalReaction direction="left-to-right" evidence="44">
        <dbReference type="Rhea" id="RHEA:41905"/>
    </physiologicalReaction>
</comment>
<comment type="catalytic activity">
    <reaction evidence="47">
        <text>(2E)-decenoyl-[ACP] + NADPH + H(+) = decanoyl-[ACP] + NADP(+)</text>
        <dbReference type="Rhea" id="RHEA:41864"/>
        <dbReference type="Rhea" id="RHEA-COMP:9639"/>
        <dbReference type="Rhea" id="RHEA-COMP:9640"/>
        <dbReference type="ChEBI" id="CHEBI:15378"/>
        <dbReference type="ChEBI" id="CHEBI:57783"/>
        <dbReference type="ChEBI" id="CHEBI:58349"/>
        <dbReference type="ChEBI" id="CHEBI:78467"/>
        <dbReference type="ChEBI" id="CHEBI:78468"/>
    </reaction>
    <physiologicalReaction direction="left-to-right" evidence="47">
        <dbReference type="Rhea" id="RHEA:41865"/>
    </physiologicalReaction>
</comment>
<dbReference type="Gene3D" id="1.10.1200.10">
    <property type="entry name" value="ACP-like"/>
    <property type="match status" value="2"/>
</dbReference>
<comment type="function">
    <text evidence="18">Fatty acid synthetase is a multifunctional enzyme that catalyzes the de novo biosynthesis of long-chain saturated fatty acids starting from acetyl-CoA and malonyl-CoA in the presence of NADPH. This multifunctional protein contains 7 catalytic activities and a site for the binding of the prosthetic group 4'-phosphopantetheine of the acyl carrier protein ([ACP]) domain.</text>
</comment>
<evidence type="ECO:0000256" key="26">
    <source>
        <dbReference type="ARBA" id="ARBA00047810"/>
    </source>
</evidence>
<comment type="catalytic activity">
    <reaction evidence="40">
        <text>(2E)-octadecenoyl-[ACP] + NADPH + H(+) = octadecanoyl-[ACP] + NADP(+)</text>
        <dbReference type="Rhea" id="RHEA:41928"/>
        <dbReference type="Rhea" id="RHEA-COMP:9655"/>
        <dbReference type="Rhea" id="RHEA-COMP:9656"/>
        <dbReference type="ChEBI" id="CHEBI:15378"/>
        <dbReference type="ChEBI" id="CHEBI:57783"/>
        <dbReference type="ChEBI" id="CHEBI:58349"/>
        <dbReference type="ChEBI" id="CHEBI:78489"/>
        <dbReference type="ChEBI" id="CHEBI:78495"/>
    </reaction>
    <physiologicalReaction direction="left-to-right" evidence="40">
        <dbReference type="Rhea" id="RHEA:41929"/>
    </physiologicalReaction>
</comment>
<dbReference type="Pfam" id="PF00975">
    <property type="entry name" value="Thioesterase"/>
    <property type="match status" value="2"/>
</dbReference>
<dbReference type="SUPFAM" id="SSF53474">
    <property type="entry name" value="alpha/beta-Hydrolases"/>
    <property type="match status" value="2"/>
</dbReference>
<evidence type="ECO:0000256" key="40">
    <source>
        <dbReference type="ARBA" id="ARBA00049019"/>
    </source>
</evidence>
<comment type="catalytic activity">
    <reaction evidence="43">
        <text>3-oxododecanoyl-[ACP] + NADPH + H(+) = (3R)-hydroxydodecanoyl-[ACP] + NADP(+)</text>
        <dbReference type="Rhea" id="RHEA:41872"/>
        <dbReference type="Rhea" id="RHEA-COMP:9641"/>
        <dbReference type="Rhea" id="RHEA-COMP:9642"/>
        <dbReference type="ChEBI" id="CHEBI:15378"/>
        <dbReference type="ChEBI" id="CHEBI:57783"/>
        <dbReference type="ChEBI" id="CHEBI:58349"/>
        <dbReference type="ChEBI" id="CHEBI:78469"/>
        <dbReference type="ChEBI" id="CHEBI:78470"/>
    </reaction>
    <physiologicalReaction direction="left-to-right" evidence="43">
        <dbReference type="Rhea" id="RHEA:41873"/>
    </physiologicalReaction>
</comment>
<evidence type="ECO:0000256" key="24">
    <source>
        <dbReference type="ARBA" id="ARBA00047500"/>
    </source>
</evidence>
<evidence type="ECO:0000256" key="21">
    <source>
        <dbReference type="ARBA" id="ARBA00047400"/>
    </source>
</evidence>
<keyword evidence="5" id="KW-0702">S-nitrosylation</keyword>
<comment type="catalytic activity">
    <reaction evidence="19">
        <text>3-oxooctadecanoyl-[ACP] + NADPH + H(+) = (3R)-hydroxyoctadecanoyl-[ACP] + NADP(+)</text>
        <dbReference type="Rhea" id="RHEA:41920"/>
        <dbReference type="Rhea" id="RHEA-COMP:9653"/>
        <dbReference type="Rhea" id="RHEA-COMP:9654"/>
        <dbReference type="ChEBI" id="CHEBI:15378"/>
        <dbReference type="ChEBI" id="CHEBI:57783"/>
        <dbReference type="ChEBI" id="CHEBI:58349"/>
        <dbReference type="ChEBI" id="CHEBI:78487"/>
        <dbReference type="ChEBI" id="CHEBI:78488"/>
    </reaction>
    <physiologicalReaction direction="left-to-right" evidence="19">
        <dbReference type="Rhea" id="RHEA:41921"/>
    </physiologicalReaction>
</comment>
<evidence type="ECO:0000256" key="35">
    <source>
        <dbReference type="ARBA" id="ARBA00048571"/>
    </source>
</evidence>
<comment type="catalytic activity">
    <reaction evidence="30">
        <text>hexadecanoyl-[ACP] + malonyl-[ACP] + H(+) = 3-oxooctadecanoyl-[ACP] + holo-[ACP] + CO2</text>
        <dbReference type="Rhea" id="RHEA:41916"/>
        <dbReference type="Rhea" id="RHEA-COMP:9623"/>
        <dbReference type="Rhea" id="RHEA-COMP:9652"/>
        <dbReference type="Rhea" id="RHEA-COMP:9653"/>
        <dbReference type="Rhea" id="RHEA-COMP:9685"/>
        <dbReference type="ChEBI" id="CHEBI:15378"/>
        <dbReference type="ChEBI" id="CHEBI:16526"/>
        <dbReference type="ChEBI" id="CHEBI:64479"/>
        <dbReference type="ChEBI" id="CHEBI:78449"/>
        <dbReference type="ChEBI" id="CHEBI:78483"/>
        <dbReference type="ChEBI" id="CHEBI:78487"/>
    </reaction>
    <physiologicalReaction direction="left-to-right" evidence="30">
        <dbReference type="Rhea" id="RHEA:41917"/>
    </physiologicalReaction>
</comment>
<dbReference type="GO" id="GO:0006633">
    <property type="term" value="P:fatty acid biosynthetic process"/>
    <property type="evidence" value="ECO:0007669"/>
    <property type="project" value="InterPro"/>
</dbReference>
<keyword evidence="6" id="KW-0663">Pyridoxal phosphate</keyword>
<comment type="catalytic activity">
    <reaction evidence="35">
        <text>3-oxohexanoyl-[ACP] + NADPH + H(+) = (3R)-hydroxyhexanoyl-[ACP] + NADP(+)</text>
        <dbReference type="Rhea" id="RHEA:41824"/>
        <dbReference type="Rhea" id="RHEA-COMP:9629"/>
        <dbReference type="Rhea" id="RHEA-COMP:9630"/>
        <dbReference type="ChEBI" id="CHEBI:15378"/>
        <dbReference type="ChEBI" id="CHEBI:57783"/>
        <dbReference type="ChEBI" id="CHEBI:58349"/>
        <dbReference type="ChEBI" id="CHEBI:78456"/>
        <dbReference type="ChEBI" id="CHEBI:78457"/>
    </reaction>
    <physiologicalReaction direction="left-to-right" evidence="35">
        <dbReference type="Rhea" id="RHEA:41825"/>
    </physiologicalReaction>
</comment>
<comment type="catalytic activity">
    <reaction evidence="33">
        <text>(2E)-octenoyl-[ACP] + NADPH + H(+) = octanoyl-[ACP] + NADP(+)</text>
        <dbReference type="Rhea" id="RHEA:41848"/>
        <dbReference type="Rhea" id="RHEA-COMP:9635"/>
        <dbReference type="Rhea" id="RHEA-COMP:9636"/>
        <dbReference type="ChEBI" id="CHEBI:15378"/>
        <dbReference type="ChEBI" id="CHEBI:57783"/>
        <dbReference type="ChEBI" id="CHEBI:58349"/>
        <dbReference type="ChEBI" id="CHEBI:78462"/>
        <dbReference type="ChEBI" id="CHEBI:78463"/>
    </reaction>
    <physiologicalReaction direction="left-to-right" evidence="33">
        <dbReference type="Rhea" id="RHEA:41849"/>
    </physiologicalReaction>
</comment>
<dbReference type="InterPro" id="IPR036291">
    <property type="entry name" value="NAD(P)-bd_dom_sf"/>
</dbReference>
<evidence type="ECO:0000313" key="54">
    <source>
        <dbReference type="Proteomes" id="UP000327044"/>
    </source>
</evidence>
<evidence type="ECO:0000256" key="36">
    <source>
        <dbReference type="ARBA" id="ARBA00048650"/>
    </source>
</evidence>
<evidence type="ECO:0000256" key="12">
    <source>
        <dbReference type="ARBA" id="ARBA00023388"/>
    </source>
</evidence>
<comment type="catalytic activity">
    <reaction evidence="28">
        <text>3-oxobutanoyl-[ACP] + NADPH + H(+) = (3R)-hydroxybutanoyl-[ACP] + NADP(+)</text>
        <dbReference type="Rhea" id="RHEA:41804"/>
        <dbReference type="Rhea" id="RHEA-COMP:9625"/>
        <dbReference type="Rhea" id="RHEA-COMP:9626"/>
        <dbReference type="ChEBI" id="CHEBI:15378"/>
        <dbReference type="ChEBI" id="CHEBI:57783"/>
        <dbReference type="ChEBI" id="CHEBI:58349"/>
        <dbReference type="ChEBI" id="CHEBI:78450"/>
        <dbReference type="ChEBI" id="CHEBI:78451"/>
    </reaction>
    <physiologicalReaction direction="left-to-right" evidence="28">
        <dbReference type="Rhea" id="RHEA:41805"/>
    </physiologicalReaction>
</comment>
<dbReference type="Gene3D" id="3.40.47.10">
    <property type="match status" value="2"/>
</dbReference>
<keyword evidence="7" id="KW-0007">Acetylation</keyword>
<comment type="catalytic activity">
    <reaction evidence="39">
        <text>3-oxotetradecanoyl-[ACP] + NADPH + H(+) = (3R)-hydroxytetradecanoyl-[ACP] + NADP(+)</text>
        <dbReference type="Rhea" id="RHEA:41888"/>
        <dbReference type="Rhea" id="RHEA-COMP:9645"/>
        <dbReference type="Rhea" id="RHEA-COMP:9646"/>
        <dbReference type="ChEBI" id="CHEBI:15378"/>
        <dbReference type="ChEBI" id="CHEBI:57783"/>
        <dbReference type="ChEBI" id="CHEBI:58349"/>
        <dbReference type="ChEBI" id="CHEBI:78473"/>
        <dbReference type="ChEBI" id="CHEBI:78474"/>
    </reaction>
    <physiologicalReaction direction="left-to-right" evidence="39">
        <dbReference type="Rhea" id="RHEA:41889"/>
    </physiologicalReaction>
</comment>
<feature type="domain" description="Ketosynthase family 3 (KS3)" evidence="51">
    <location>
        <begin position="2305"/>
        <end position="2711"/>
    </location>
</feature>
<feature type="region of interest" description="C-terminal hotdog fold" evidence="49">
    <location>
        <begin position="957"/>
        <end position="1140"/>
    </location>
</feature>
<dbReference type="GO" id="GO:0004315">
    <property type="term" value="F:3-oxoacyl-[acyl-carrier-protein] synthase activity"/>
    <property type="evidence" value="ECO:0007669"/>
    <property type="project" value="UniProtKB-EC"/>
</dbReference>
<dbReference type="SUPFAM" id="SSF50129">
    <property type="entry name" value="GroES-like"/>
    <property type="match status" value="2"/>
</dbReference>
<evidence type="ECO:0000259" key="52">
    <source>
        <dbReference type="PROSITE" id="PS52019"/>
    </source>
</evidence>
<dbReference type="Gene3D" id="3.90.180.10">
    <property type="entry name" value="Medium-chain alcohol dehydrogenases, catalytic domain"/>
    <property type="match status" value="2"/>
</dbReference>
<dbReference type="Pfam" id="PF02801">
    <property type="entry name" value="Ketoacyl-synt_C"/>
    <property type="match status" value="2"/>
</dbReference>
<evidence type="ECO:0000256" key="39">
    <source>
        <dbReference type="ARBA" id="ARBA00048935"/>
    </source>
</evidence>
<evidence type="ECO:0000256" key="47">
    <source>
        <dbReference type="ARBA" id="ARBA00049521"/>
    </source>
</evidence>
<comment type="catalytic activity">
    <reaction evidence="25">
        <text>dodecanoyl-[ACP] + malonyl-[ACP] + H(+) = 3-oxotetradecanoyl-[ACP] + holo-[ACP] + CO2</text>
        <dbReference type="Rhea" id="RHEA:41884"/>
        <dbReference type="Rhea" id="RHEA-COMP:9623"/>
        <dbReference type="Rhea" id="RHEA-COMP:9644"/>
        <dbReference type="Rhea" id="RHEA-COMP:9645"/>
        <dbReference type="Rhea" id="RHEA-COMP:9685"/>
        <dbReference type="ChEBI" id="CHEBI:15378"/>
        <dbReference type="ChEBI" id="CHEBI:16526"/>
        <dbReference type="ChEBI" id="CHEBI:64479"/>
        <dbReference type="ChEBI" id="CHEBI:65264"/>
        <dbReference type="ChEBI" id="CHEBI:78449"/>
        <dbReference type="ChEBI" id="CHEBI:78473"/>
    </reaction>
    <physiologicalReaction direction="left-to-right" evidence="25">
        <dbReference type="Rhea" id="RHEA:41885"/>
    </physiologicalReaction>
</comment>
<dbReference type="SUPFAM" id="SSF53901">
    <property type="entry name" value="Thiolase-like"/>
    <property type="match status" value="2"/>
</dbReference>
<comment type="catalytic activity">
    <reaction evidence="20">
        <text>hexanoyl-[ACP] + malonyl-[ACP] + H(+) = 3-oxooctanoyl-[ACP] + holo-[ACP] + CO2</text>
        <dbReference type="Rhea" id="RHEA:41836"/>
        <dbReference type="Rhea" id="RHEA-COMP:9623"/>
        <dbReference type="Rhea" id="RHEA-COMP:9632"/>
        <dbReference type="Rhea" id="RHEA-COMP:9633"/>
        <dbReference type="Rhea" id="RHEA-COMP:9685"/>
        <dbReference type="ChEBI" id="CHEBI:15378"/>
        <dbReference type="ChEBI" id="CHEBI:16526"/>
        <dbReference type="ChEBI" id="CHEBI:64479"/>
        <dbReference type="ChEBI" id="CHEBI:78449"/>
        <dbReference type="ChEBI" id="CHEBI:78459"/>
        <dbReference type="ChEBI" id="CHEBI:78460"/>
    </reaction>
    <physiologicalReaction direction="left-to-right" evidence="20">
        <dbReference type="Rhea" id="RHEA:41837"/>
    </physiologicalReaction>
</comment>
<dbReference type="Gene3D" id="3.30.70.3290">
    <property type="match status" value="4"/>
</dbReference>
<keyword evidence="8" id="KW-0511">Multifunctional enzyme</keyword>
<evidence type="ECO:0000256" key="30">
    <source>
        <dbReference type="ARBA" id="ARBA00048051"/>
    </source>
</evidence>
<comment type="catalytic activity">
    <reaction evidence="38">
        <text>hexadecanoyl-[ACP] + H2O = hexadecanoate + holo-[ACP] + H(+)</text>
        <dbReference type="Rhea" id="RHEA:41932"/>
        <dbReference type="Rhea" id="RHEA-COMP:9652"/>
        <dbReference type="Rhea" id="RHEA-COMP:9685"/>
        <dbReference type="ChEBI" id="CHEBI:7896"/>
        <dbReference type="ChEBI" id="CHEBI:15377"/>
        <dbReference type="ChEBI" id="CHEBI:15378"/>
        <dbReference type="ChEBI" id="CHEBI:64479"/>
        <dbReference type="ChEBI" id="CHEBI:78483"/>
        <dbReference type="EC" id="3.1.2.14"/>
    </reaction>
    <physiologicalReaction direction="left-to-right" evidence="38">
        <dbReference type="Rhea" id="RHEA:41933"/>
    </physiologicalReaction>
</comment>
<comment type="catalytic activity">
    <reaction evidence="29">
        <text>acetyl-[ACP] + malonyl-[ACP] + H(+) = 3-oxobutanoyl-[ACP] + holo-[ACP] + CO2</text>
        <dbReference type="Rhea" id="RHEA:41800"/>
        <dbReference type="Rhea" id="RHEA-COMP:9621"/>
        <dbReference type="Rhea" id="RHEA-COMP:9623"/>
        <dbReference type="Rhea" id="RHEA-COMP:9625"/>
        <dbReference type="Rhea" id="RHEA-COMP:9685"/>
        <dbReference type="ChEBI" id="CHEBI:15378"/>
        <dbReference type="ChEBI" id="CHEBI:16526"/>
        <dbReference type="ChEBI" id="CHEBI:64479"/>
        <dbReference type="ChEBI" id="CHEBI:78446"/>
        <dbReference type="ChEBI" id="CHEBI:78449"/>
        <dbReference type="ChEBI" id="CHEBI:78450"/>
    </reaction>
    <physiologicalReaction direction="left-to-right" evidence="29">
        <dbReference type="Rhea" id="RHEA:41801"/>
    </physiologicalReaction>
</comment>
<comment type="catalytic activity">
    <reaction evidence="24">
        <text>(2E)-butenoyl-[ACP] + NADPH + H(+) = butanoyl-[ACP] + NADP(+)</text>
        <dbReference type="Rhea" id="RHEA:41812"/>
        <dbReference type="Rhea" id="RHEA-COMP:9627"/>
        <dbReference type="Rhea" id="RHEA-COMP:9628"/>
        <dbReference type="ChEBI" id="CHEBI:15378"/>
        <dbReference type="ChEBI" id="CHEBI:57783"/>
        <dbReference type="ChEBI" id="CHEBI:58349"/>
        <dbReference type="ChEBI" id="CHEBI:78453"/>
        <dbReference type="ChEBI" id="CHEBI:78454"/>
    </reaction>
    <physiologicalReaction direction="left-to-right" evidence="24">
        <dbReference type="Rhea" id="RHEA:41813"/>
    </physiologicalReaction>
</comment>
<sequence>MSFSIQWSDVVYFACKRQSIVTVHRAPFSRYSPNSMSLYSIRNMVPKTNRKLNGGDQPLVEDGVVITGMAGSFPGSDDIYQYRHNLANKVDMITSESLRWTTNDPEIPRRAGKINFVEHFDSGFFGVHSAQVNAMDPAGRLLLEKATEAVLDAGYRPDEIRGTRTGVFIGTGLPETQRVLFYQNLTSPNFAGSGCIRSMQSNWISHLLGLEGPSVTVDTGCSSSLVALDDACRAIRSGKCDSAIVGACNLCLHPKSSVEYSRLGVLSQDGRCKSFDEDADGYVRSEAVTAVFIQREKDARRIYATIINTKTNCDGYKEESITFPSRKAKKELLLDLYQECGVEPSSIDFLEAHATGTKAGDPEEIFAMDEIFCTARQRPLPVGSAKSNQGHAESASGLCSLTKVLLGMEGDNLLPNINFSKSNIDAIVEGRMAVVTDLVPWPKEQSGLVAVNNFGFGGVNAHVLLRRHAKAKVNGGVPDDDLPRLVCFSGRSGETIDAFTEDLEQRTLDGEFVRLMHELFSKQMDEHLYRGFVIVEKSGVTERSRRCIERRTAPLCLVFGGPNSELLKFVQCLGQFPVYSAALTRIQAAVSCSTLDLTQIFSAGWDHSPADLVLATVLSQLILVELIKCVELNVEYVVAYSVGEISAGYMTDSLSLKDAVTIAFHLRECLSTFEGNNGGYQDPLEPNQTWTEHQQALTVDLKNRLKSQVIFPKQRSSKWISVHNESNREFSAEFLISSMFTPVRGLKSKLPFFILHAEEDLPCLGDFSQQLRMEPNEHFLVTLGKLYECGYNMKLSGLYPTVSWPLSAGTPSISPLIKWNHEENWFVPLSSGTENVHSGSAMVSVAVQDKQWEFITGHVIDGRNIIPATAYLKIVRDFYAEVRQDDLRVIFEDVQFHRTTHFSKADAVKLFVSVQRTTGAFEIAEMGEVIVSGKVRRLRQSDAPLTNHPVSLNVSNPFKLHKSDIYKALKLKGYDYSGLFRGMESCDLDTGTALIEWSDNWTALMDNMLQVQLLECGGLSVPTHIGRVVIRQEFVSNGKLPVHVSTHANVVRSGGVEVGGLISNAVSRQRMSREPVLEAYKFVPFEGRLDLEEAVRVNTQIIIENVHQTLFDCVEVMDDAQSLVPITPILQQALEDEPLVQTHLVILTNRDFKFDNIIVSNLEQPHDHLLLILTNALQRPLLLEESARAVKQGGFLLSREAAGYLPRPEGIRGLEIISVYETETEVLVLLQKQAPRPDSVIVDLSNVPNFEWLPILQRLVIRDEKPIMLLAQDDPCSGVLGLANCLRFDPYTQRTLCTHVMDEEAPKFDPNHHFYAKQMKKGLSVNVYKNGRWGSYRHLLVRQSKLVQCEHAFSCALTVGDFSSFKWLEGPLKRESQVSSEQNLVSIHYAALNFRDVMNASGRISAMEQQMLQGFEFAGQLLTGQAVMGMVKQGALSTMVMADRAMTLTVPEGWSMEEAATVTVTYVTALLCLEHEARIKKGQSILIHCATGGVGLAALNVALHYECKIFVTVGTPEKRDYIRQHFPEIPDDHVGSSRSTSFEHVVLRATKGRGVEVVLNSLSEEMLRASLRCLARGGKFMEIGRYDLQCNHKLDVAVLGKGRSFHSVQVDNYFSEVPSRQKRAMDLLRNGLKKGFVKPLPYTAFERDDIEPAFRFMASGKHKGKVLLKITGQSALSYGTPRFYGNAQNCSILVGGLGGFGLELAEWLVQRGTRKLVLVSRTGVGNGYQAAKIRNWKQYGVTTLVSTDDVATREGCVDLFKMANQQGPVECIFNLAVVLSDAILENQSLETFEVSFRPKALATKFLDQVSRIMCPELRQFVVFSSMACGRGNVGQTNYGMSNSIMERICEKRKSDGYPGLAIQWGAIGEVGLLTKMQGLTANSEVRGTLPQRMSSCLGALEKFLTQDEPVVASMVVAEENEGGKKSENIVNTVMRIMGIADLKAVGMHRSFSQLGIDSIMTVEMKQTLEREFNCNISTKDLRRMTFARLQEMEHEWLGVEQPSSEISRRIAELYFYMPNIADNLAEYSQIIRLKTLVSETDIAPLAILLPGINGTGTLLEPLAAFLRCHAYCPQYDDSTSSIEELSQQILFQCLSLLPKQAPFTVVAHSFGCVVALHLVSLLESKGYEGQLVLIDGSPSVFKKQLSAKIPNVEDERFLQSYVLTGLAKFWIPEDSRMGVAETLLDCANLEERVGRLLKFAPNEAVAAKDRYRKILASTYGRIKSCLHFETSFKIRSSVTLCKPTQSVSREDYELGKLCEGPILTKTFDGTHFTVLKNREMIETINDSMGFQTDKQQGFKKTQDSDDELVISGMAGCFAESANVYEYRDNLANKVDMVTCDERRWVTNHPEIPKRAGKMNFIEKFDSGFFGVHGAQAHSMDPMARMQLERTIEAILDAGYHPEELKGTRTGVFIGMSESEADEMLFYPNLTSPNFGGTGCTRSMHCSWISHILHLDGPSVSIDSACNSSLTAIEHAFSAIRLGKCDAAIVAAGHLCLKPKKTLEFSRLGVLSGDGRCKSFDQSANGYVRSEAVGALFVQNVKAARRIYAKIINAKTNCDGYKEQGISVPAEKGQKALLMEFYRECGVEPSSIDFLETHGPGTKIGDRVEISVTDSMFCTSRQKPLYVGSAKSNHGHAEGASGFCAVAKVLLSMEGDILLPNINFSKTNYEAFVAGRMAVVTDVMPWPEKRTGLVAVNNFGFGGANAHLLLERHTKVKVNGGIPEDDLSRLVCFSGRTGEAVDAFIADLERRELDAEFVRLLHEIFSKPMDGHLHRGFVIVTKSAIMERSRSYNGMQRAPLCLLFGGPNSTLVKHSQSLLKFPIGALTLKRIQTELNSSIPELTDFLNKGWQNSQADFVLGTVLSQLILAELLKCLKLDVAHVVGYSTGEIAAGYMTHSLSLEEAVALGFHLAESLRTFDNNGQTYLKENIPAIPSANGHQDLNIEKMGDNSVTLLKHQQKLVSDLKSRLKPSVRFPKKSSAHNGANRKFSPEVLISSMFTPCRDLHPKLNLFFLHAEEDLSHFGNVSTEMQLRMEPDQHFLVTLGKLYERGYNATLSELYPPISWPISARTPSISPLIKWNHEDDWFVALSSVKENAHANGCPVVVKAKNKNWQFITGHLIDGRCLIPATAYLKMVWDIYVEVQKEGTLDLRIVFEDVQFKKATYFSEEDEVKLFVSVHKTTGAFEVAESGVVVVTGRMRTVSKSDSPMLCAPITGRNELRLDKTDIYKELKLRGYNYSGLFRGVDSCALDVTDGSIEWADNWTTFMDNMLQMKILHKDTRSLYVPTYIERVIIDQDLHRRCLYDGKLPVRLCAHSDTVRAGGVEIKGLGTSAISKRKILDEPVLEAYKFVPFEGRLNLVDAVRVNTQIVIENSRQLTFNCVEVVDDSRSSEPITPILQQALGEEPLIQPNLVVLSSRDLAFDAIDVRDQKLAEGPGDHLLVIVANALRSPQLLEEALMVLKDGGFVLSREDVGFHQDPDGVPDVEMISVYETEAETLVLLQKRKPTGSLTIVDLDNVANFTWLPALQALVKYNKNVMLVAQNDSTTGVLGLFNCLKMEPYTEKVRCMYIADESPKFDVNTPLYATQLKMGLTVNVYKGGRWGTYRHLPLARSQPVPREHIFSHALTVGDLSSLVWSEGPLKRNDALPPGESLVNVDYSALNFRDVLTASGRISADVYTADRLEHQIVQGVEFSGRLSSGERVFGMVRDGALSTLVLANPSMMVTVPDDWSVEDAATVTVAYATVLLCLEHEARIKKGQSILIHSGTGGVGQAAINVAVHYECDIFVTVGTEEKRNYLRQRFPQIPDRHIGSSRSTTFEQMILKETRGRGVDLVLNSLSEDKLQASLRCLARGGKFLEIGKFYMQNNSRMKCETIRNGCSFHSVMLDMFFGEIPSRQKFVFDLLRRGIEKGAVKPLPRVVFKKEQVEEAFRFMAGGKHMGKILLKISDDGKSPLFYGVPRFYGNFENCSIIVGGLGGFGLELAEWLVLRGVKKLVLVSRAGVRNGYQAAKIKNWERCGVTTLVSTENVATREGCVELLRRGNQLGPVESIFNLAVILKDAILENQTVEMFEEAFRPKAVVTKFLDEMSREMCPKLRQFVVFSSVICGRGNAGQANYAMANSVMERICERRKRDGYPGLAIQWGAIGEVGLVAEREGSIRGTLPQKVSSCLGVLDTFLSQDEPVVSSIVVAEKTRDCRGSQKIVDSIMRIMGLYKGCSWSSRDICSTGIKDLKSAGMHKSFSHMGLDSIIAVELKQTLVREFNADFSDQEVRDLTFARLQAMESGKAVDFKNSSVMARVISEMYMLLPNVDENMEESSFIVKQKSLVSEANNAPSVFLLPGLNGVCTIMEMLSANLNCHAYCLRYDESATMIEELSQQALLHLPSAKEPFTVIAYSFGCIVALHLVSQLETKGYRGQLILIDGSHSVFKRRIAALIPNVQDETFLQTYILAALAKSFVPLDRLLRVEETLLRCQALEDRIDVLLRLSDETELVKKRRGEIVKSFYGRVKSGIEFEPKFEKIKSSITLCKPTESIFPGSSEDYDVEELCEGSVSVHTFSGNHFTILKNTCMANEINKIISNR</sequence>
<dbReference type="PANTHER" id="PTHR43775">
    <property type="entry name" value="FATTY ACID SYNTHASE"/>
    <property type="match status" value="1"/>
</dbReference>
<dbReference type="PROSITE" id="PS52004">
    <property type="entry name" value="KS3_2"/>
    <property type="match status" value="2"/>
</dbReference>
<dbReference type="GO" id="GO:0031177">
    <property type="term" value="F:phosphopantetheine binding"/>
    <property type="evidence" value="ECO:0007669"/>
    <property type="project" value="InterPro"/>
</dbReference>
<gene>
    <name evidence="53" type="ORF">PPYR_03048</name>
</gene>
<feature type="domain" description="PKS/mFAS DH" evidence="52">
    <location>
        <begin position="3081"/>
        <end position="3349"/>
    </location>
</feature>
<dbReference type="SMART" id="SM00829">
    <property type="entry name" value="PKS_ER"/>
    <property type="match status" value="2"/>
</dbReference>
<evidence type="ECO:0000256" key="37">
    <source>
        <dbReference type="ARBA" id="ARBA00048691"/>
    </source>
</evidence>
<dbReference type="InterPro" id="IPR057326">
    <property type="entry name" value="KR_dom"/>
</dbReference>
<dbReference type="Pfam" id="PF16197">
    <property type="entry name" value="KAsynt_C_assoc"/>
    <property type="match status" value="2"/>
</dbReference>
<comment type="catalytic activity">
    <reaction evidence="41">
        <text>decanoyl-[ACP] + malonyl-[ACP] + H(+) = 3-oxododecanoyl-[ACP] + holo-[ACP] + CO2</text>
        <dbReference type="Rhea" id="RHEA:41868"/>
        <dbReference type="Rhea" id="RHEA-COMP:9623"/>
        <dbReference type="Rhea" id="RHEA-COMP:9640"/>
        <dbReference type="Rhea" id="RHEA-COMP:9641"/>
        <dbReference type="Rhea" id="RHEA-COMP:9685"/>
        <dbReference type="ChEBI" id="CHEBI:15378"/>
        <dbReference type="ChEBI" id="CHEBI:16526"/>
        <dbReference type="ChEBI" id="CHEBI:64479"/>
        <dbReference type="ChEBI" id="CHEBI:78449"/>
        <dbReference type="ChEBI" id="CHEBI:78468"/>
        <dbReference type="ChEBI" id="CHEBI:78469"/>
    </reaction>
    <physiologicalReaction direction="left-to-right" evidence="41">
        <dbReference type="Rhea" id="RHEA:41869"/>
    </physiologicalReaction>
</comment>
<organism evidence="53 54">
    <name type="scientific">Photinus pyralis</name>
    <name type="common">Common eastern firefly</name>
    <name type="synonym">Lampyris pyralis</name>
    <dbReference type="NCBI Taxonomy" id="7054"/>
    <lineage>
        <taxon>Eukaryota</taxon>
        <taxon>Metazoa</taxon>
        <taxon>Ecdysozoa</taxon>
        <taxon>Arthropoda</taxon>
        <taxon>Hexapoda</taxon>
        <taxon>Insecta</taxon>
        <taxon>Pterygota</taxon>
        <taxon>Neoptera</taxon>
        <taxon>Endopterygota</taxon>
        <taxon>Coleoptera</taxon>
        <taxon>Polyphaga</taxon>
        <taxon>Elateriformia</taxon>
        <taxon>Elateroidea</taxon>
        <taxon>Lampyridae</taxon>
        <taxon>Lampyrinae</taxon>
        <taxon>Photinus</taxon>
    </lineage>
</organism>
<dbReference type="GO" id="GO:0004313">
    <property type="term" value="F:[acyl-carrier-protein] S-acetyltransferase activity"/>
    <property type="evidence" value="ECO:0007669"/>
    <property type="project" value="UniProtKB-EC"/>
</dbReference>
<dbReference type="SMART" id="SM00825">
    <property type="entry name" value="PKS_KS"/>
    <property type="match status" value="2"/>
</dbReference>
<evidence type="ECO:0000256" key="29">
    <source>
        <dbReference type="ARBA" id="ARBA00047961"/>
    </source>
</evidence>
<evidence type="ECO:0000256" key="16">
    <source>
        <dbReference type="ARBA" id="ARBA00023401"/>
    </source>
</evidence>
<evidence type="ECO:0000256" key="48">
    <source>
        <dbReference type="ARBA" id="ARBA00049533"/>
    </source>
</evidence>
<evidence type="ECO:0000256" key="9">
    <source>
        <dbReference type="ARBA" id="ARBA00023332"/>
    </source>
</evidence>
<dbReference type="Pfam" id="PF00109">
    <property type="entry name" value="ketoacyl-synt"/>
    <property type="match status" value="2"/>
</dbReference>
<comment type="pathway">
    <text evidence="1">Lipid metabolism.</text>
</comment>
<evidence type="ECO:0000256" key="4">
    <source>
        <dbReference type="ARBA" id="ARBA00022679"/>
    </source>
</evidence>
<evidence type="ECO:0000256" key="41">
    <source>
        <dbReference type="ARBA" id="ARBA00049109"/>
    </source>
</evidence>
<dbReference type="InterPro" id="IPR049900">
    <property type="entry name" value="PKS_mFAS_DH"/>
</dbReference>
<feature type="active site" description="Proton donor; for dehydratase activity" evidence="49">
    <location>
        <position position="3267"/>
    </location>
</feature>
<dbReference type="InterPro" id="IPR011032">
    <property type="entry name" value="GroES-like_sf"/>
</dbReference>
<evidence type="ECO:0000256" key="38">
    <source>
        <dbReference type="ARBA" id="ARBA00048704"/>
    </source>
</evidence>
<dbReference type="InterPro" id="IPR014030">
    <property type="entry name" value="Ketoacyl_synth_N"/>
</dbReference>
<dbReference type="InterPro" id="IPR018201">
    <property type="entry name" value="Ketoacyl_synth_AS"/>
</dbReference>
<evidence type="ECO:0000256" key="3">
    <source>
        <dbReference type="ARBA" id="ARBA00022553"/>
    </source>
</evidence>
<dbReference type="InterPro" id="IPR001227">
    <property type="entry name" value="Ac_transferase_dom_sf"/>
</dbReference>
<dbReference type="Pfam" id="PF21089">
    <property type="entry name" value="PKS_DH_N"/>
    <property type="match status" value="1"/>
</dbReference>
<comment type="catalytic activity">
    <reaction evidence="32">
        <text>tetradecanoyl-[ACP] + H2O = tetradecanoate + holo-[ACP] + H(+)</text>
        <dbReference type="Rhea" id="RHEA:30123"/>
        <dbReference type="Rhea" id="RHEA-COMP:9648"/>
        <dbReference type="Rhea" id="RHEA-COMP:9685"/>
        <dbReference type="ChEBI" id="CHEBI:15377"/>
        <dbReference type="ChEBI" id="CHEBI:15378"/>
        <dbReference type="ChEBI" id="CHEBI:30807"/>
        <dbReference type="ChEBI" id="CHEBI:64479"/>
        <dbReference type="ChEBI" id="CHEBI:78477"/>
        <dbReference type="EC" id="3.1.2.14"/>
    </reaction>
    <physiologicalReaction direction="left-to-right" evidence="32">
        <dbReference type="Rhea" id="RHEA:30124"/>
    </physiologicalReaction>
</comment>
<comment type="catalytic activity">
    <reaction evidence="42">
        <text>(2E)-tetradecenoyl-[ACP] + NADPH + H(+) = tetradecanoyl-[ACP] + NADP(+)</text>
        <dbReference type="Rhea" id="RHEA:41896"/>
        <dbReference type="Rhea" id="RHEA-COMP:9647"/>
        <dbReference type="Rhea" id="RHEA-COMP:9648"/>
        <dbReference type="ChEBI" id="CHEBI:15378"/>
        <dbReference type="ChEBI" id="CHEBI:57783"/>
        <dbReference type="ChEBI" id="CHEBI:58349"/>
        <dbReference type="ChEBI" id="CHEBI:78475"/>
        <dbReference type="ChEBI" id="CHEBI:78477"/>
    </reaction>
    <physiologicalReaction direction="left-to-right" evidence="42">
        <dbReference type="Rhea" id="RHEA:41897"/>
    </physiologicalReaction>
</comment>
<evidence type="ECO:0000256" key="13">
    <source>
        <dbReference type="ARBA" id="ARBA00023394"/>
    </source>
</evidence>
<comment type="catalytic activity">
    <reaction evidence="13">
        <text>a (3R)-hydroxyacyl-[ACP] = a (2E)-enoyl-[ACP] + H2O</text>
        <dbReference type="Rhea" id="RHEA:13097"/>
        <dbReference type="Rhea" id="RHEA-COMP:9925"/>
        <dbReference type="Rhea" id="RHEA-COMP:9945"/>
        <dbReference type="ChEBI" id="CHEBI:15377"/>
        <dbReference type="ChEBI" id="CHEBI:78784"/>
        <dbReference type="ChEBI" id="CHEBI:78827"/>
        <dbReference type="EC" id="4.2.1.59"/>
    </reaction>
    <physiologicalReaction direction="left-to-right" evidence="13">
        <dbReference type="Rhea" id="RHEA:13098"/>
    </physiologicalReaction>
</comment>
<evidence type="ECO:0000256" key="32">
    <source>
        <dbReference type="ARBA" id="ARBA00048289"/>
    </source>
</evidence>
<evidence type="ECO:0000256" key="8">
    <source>
        <dbReference type="ARBA" id="ARBA00023268"/>
    </source>
</evidence>
<dbReference type="GO" id="GO:0004312">
    <property type="term" value="F:fatty acid synthase activity"/>
    <property type="evidence" value="ECO:0007669"/>
    <property type="project" value="TreeGrafter"/>
</dbReference>
<comment type="caution">
    <text evidence="53">The sequence shown here is derived from an EMBL/GenBank/DDBJ whole genome shotgun (WGS) entry which is preliminary data.</text>
</comment>
<protein>
    <submittedName>
        <fullName evidence="53">Uncharacterized protein</fullName>
    </submittedName>
</protein>
<feature type="domain" description="PKS/mFAS DH" evidence="52">
    <location>
        <begin position="821"/>
        <end position="1140"/>
    </location>
</feature>
<dbReference type="SUPFAM" id="SSF52151">
    <property type="entry name" value="FabD/lysophospholipase-like"/>
    <property type="match status" value="2"/>
</dbReference>
<dbReference type="CDD" id="cd08954">
    <property type="entry name" value="KR_1_FAS_SDR_x"/>
    <property type="match status" value="2"/>
</dbReference>
<evidence type="ECO:0000256" key="27">
    <source>
        <dbReference type="ARBA" id="ARBA00047897"/>
    </source>
</evidence>
<evidence type="ECO:0000256" key="11">
    <source>
        <dbReference type="ARBA" id="ARBA00023373"/>
    </source>
</evidence>
<comment type="catalytic activity">
    <reaction evidence="34">
        <text>a fatty acyl-[ACP] + malonyl-[ACP] + H(+) = a 3-oxoacyl-[ACP] + holo-[ACP] + CO2</text>
        <dbReference type="Rhea" id="RHEA:22836"/>
        <dbReference type="Rhea" id="RHEA-COMP:9623"/>
        <dbReference type="Rhea" id="RHEA-COMP:9685"/>
        <dbReference type="Rhea" id="RHEA-COMP:9916"/>
        <dbReference type="Rhea" id="RHEA-COMP:14125"/>
        <dbReference type="ChEBI" id="CHEBI:15378"/>
        <dbReference type="ChEBI" id="CHEBI:16526"/>
        <dbReference type="ChEBI" id="CHEBI:64479"/>
        <dbReference type="ChEBI" id="CHEBI:78449"/>
        <dbReference type="ChEBI" id="CHEBI:78776"/>
        <dbReference type="ChEBI" id="CHEBI:138651"/>
        <dbReference type="EC" id="2.3.1.41"/>
    </reaction>
    <physiologicalReaction direction="left-to-right" evidence="34">
        <dbReference type="Rhea" id="RHEA:22837"/>
    </physiologicalReaction>
</comment>
<evidence type="ECO:0000259" key="50">
    <source>
        <dbReference type="PROSITE" id="PS50075"/>
    </source>
</evidence>
<dbReference type="Proteomes" id="UP000327044">
    <property type="component" value="Unassembled WGS sequence"/>
</dbReference>
<evidence type="ECO:0000256" key="7">
    <source>
        <dbReference type="ARBA" id="ARBA00022990"/>
    </source>
</evidence>
<dbReference type="PROSITE" id="PS00606">
    <property type="entry name" value="KS3_1"/>
    <property type="match status" value="1"/>
</dbReference>
<accession>A0A5N4A1V7</accession>
<evidence type="ECO:0000256" key="6">
    <source>
        <dbReference type="ARBA" id="ARBA00022898"/>
    </source>
</evidence>
<dbReference type="InParanoid" id="A0A5N4A1V7"/>
<comment type="catalytic activity">
    <reaction evidence="12">
        <text>(3R)-hydroxydecanoyl-[ACP] = (2E)-decenoyl-[ACP] + H2O</text>
        <dbReference type="Rhea" id="RHEA:41860"/>
        <dbReference type="Rhea" id="RHEA-COMP:9638"/>
        <dbReference type="Rhea" id="RHEA-COMP:9639"/>
        <dbReference type="ChEBI" id="CHEBI:15377"/>
        <dbReference type="ChEBI" id="CHEBI:78466"/>
        <dbReference type="ChEBI" id="CHEBI:78467"/>
    </reaction>
    <physiologicalReaction direction="left-to-right" evidence="12">
        <dbReference type="Rhea" id="RHEA:41861"/>
    </physiologicalReaction>
</comment>
<evidence type="ECO:0000256" key="42">
    <source>
        <dbReference type="ARBA" id="ARBA00049171"/>
    </source>
</evidence>
<comment type="catalytic activity">
    <reaction evidence="21">
        <text>a (3R)-hydroxyacyl-[ACP] + NADP(+) = a 3-oxoacyl-[ACP] + NADPH + H(+)</text>
        <dbReference type="Rhea" id="RHEA:17397"/>
        <dbReference type="Rhea" id="RHEA-COMP:9916"/>
        <dbReference type="Rhea" id="RHEA-COMP:9945"/>
        <dbReference type="ChEBI" id="CHEBI:15378"/>
        <dbReference type="ChEBI" id="CHEBI:57783"/>
        <dbReference type="ChEBI" id="CHEBI:58349"/>
        <dbReference type="ChEBI" id="CHEBI:78776"/>
        <dbReference type="ChEBI" id="CHEBI:78827"/>
        <dbReference type="EC" id="1.1.1.100"/>
    </reaction>
    <physiologicalReaction direction="right-to-left" evidence="21">
        <dbReference type="Rhea" id="RHEA:17399"/>
    </physiologicalReaction>
</comment>
<evidence type="ECO:0000256" key="2">
    <source>
        <dbReference type="ARBA" id="ARBA00022450"/>
    </source>
</evidence>
<keyword evidence="2" id="KW-0596">Phosphopantetheine</keyword>
<dbReference type="InterPro" id="IPR036736">
    <property type="entry name" value="ACP-like_sf"/>
</dbReference>
<feature type="domain" description="Ketosynthase family 3 (KS3)" evidence="51">
    <location>
        <begin position="61"/>
        <end position="467"/>
    </location>
</feature>
<dbReference type="GO" id="GO:0004316">
    <property type="term" value="F:3-oxoacyl-[acyl-carrier-protein] reductase (NADPH) activity"/>
    <property type="evidence" value="ECO:0007669"/>
    <property type="project" value="UniProtKB-EC"/>
</dbReference>
<comment type="catalytic activity">
    <reaction evidence="37">
        <text>holo-[ACP] + acetyl-CoA = acetyl-[ACP] + CoA</text>
        <dbReference type="Rhea" id="RHEA:41788"/>
        <dbReference type="Rhea" id="RHEA-COMP:9621"/>
        <dbReference type="Rhea" id="RHEA-COMP:9685"/>
        <dbReference type="ChEBI" id="CHEBI:57287"/>
        <dbReference type="ChEBI" id="CHEBI:57288"/>
        <dbReference type="ChEBI" id="CHEBI:64479"/>
        <dbReference type="ChEBI" id="CHEBI:78446"/>
        <dbReference type="EC" id="2.3.1.38"/>
    </reaction>
    <physiologicalReaction direction="left-to-right" evidence="37">
        <dbReference type="Rhea" id="RHEA:41789"/>
    </physiologicalReaction>
</comment>
<evidence type="ECO:0000256" key="15">
    <source>
        <dbReference type="ARBA" id="ARBA00023399"/>
    </source>
</evidence>
<evidence type="ECO:0000256" key="43">
    <source>
        <dbReference type="ARBA" id="ARBA00049263"/>
    </source>
</evidence>
<dbReference type="InterPro" id="IPR020806">
    <property type="entry name" value="PKS_PP-bd"/>
</dbReference>
<keyword evidence="4" id="KW-0808">Transferase</keyword>
<dbReference type="InterPro" id="IPR016035">
    <property type="entry name" value="Acyl_Trfase/lysoPLipase"/>
</dbReference>
<dbReference type="InterPro" id="IPR014031">
    <property type="entry name" value="Ketoacyl_synth_C"/>
</dbReference>
<evidence type="ECO:0000256" key="18">
    <source>
        <dbReference type="ARBA" id="ARBA00023442"/>
    </source>
</evidence>
<evidence type="ECO:0000313" key="53">
    <source>
        <dbReference type="EMBL" id="KAB0791248.1"/>
    </source>
</evidence>
<evidence type="ECO:0000256" key="28">
    <source>
        <dbReference type="ARBA" id="ARBA00047953"/>
    </source>
</evidence>
<dbReference type="SUPFAM" id="SSF51735">
    <property type="entry name" value="NAD(P)-binding Rossmann-fold domains"/>
    <property type="match status" value="4"/>
</dbReference>
<dbReference type="GO" id="GO:0141148">
    <property type="term" value="F:enoyl-[acyl-carrier-protein] reductase (NADPH) activity"/>
    <property type="evidence" value="ECO:0007669"/>
    <property type="project" value="UniProtKB-EC"/>
</dbReference>